<evidence type="ECO:0000313" key="4">
    <source>
        <dbReference type="EMBL" id="PKY39964.1"/>
    </source>
</evidence>
<dbReference type="PANTHER" id="PTHR46535:SF1">
    <property type="entry name" value="NEDD4-BINDING PROTEIN 2"/>
    <property type="match status" value="1"/>
</dbReference>
<feature type="compositionally biased region" description="Low complexity" evidence="1">
    <location>
        <begin position="56"/>
        <end position="69"/>
    </location>
</feature>
<dbReference type="InterPro" id="IPR003892">
    <property type="entry name" value="CUE"/>
</dbReference>
<feature type="domain" description="Smr" evidence="2">
    <location>
        <begin position="421"/>
        <end position="506"/>
    </location>
</feature>
<dbReference type="InterPro" id="IPR036063">
    <property type="entry name" value="Smr_dom_sf"/>
</dbReference>
<dbReference type="GO" id="GO:0004519">
    <property type="term" value="F:endonuclease activity"/>
    <property type="evidence" value="ECO:0007669"/>
    <property type="project" value="TreeGrafter"/>
</dbReference>
<feature type="region of interest" description="Disordered" evidence="1">
    <location>
        <begin position="305"/>
        <end position="331"/>
    </location>
</feature>
<dbReference type="VEuPathDB" id="FungiDB:FUN_014735"/>
<dbReference type="SUPFAM" id="SSF160443">
    <property type="entry name" value="SMR domain-like"/>
    <property type="match status" value="1"/>
</dbReference>
<dbReference type="PROSITE" id="PS50828">
    <property type="entry name" value="SMR"/>
    <property type="match status" value="1"/>
</dbReference>
<reference evidence="4 5" key="1">
    <citation type="submission" date="2015-10" db="EMBL/GenBank/DDBJ databases">
        <title>Genome analyses suggest a sexual origin of heterokaryosis in a supposedly ancient asexual fungus.</title>
        <authorList>
            <person name="Ropars J."/>
            <person name="Sedzielewska K."/>
            <person name="Noel J."/>
            <person name="Charron P."/>
            <person name="Farinelli L."/>
            <person name="Marton T."/>
            <person name="Kruger M."/>
            <person name="Pelin A."/>
            <person name="Brachmann A."/>
            <person name="Corradi N."/>
        </authorList>
    </citation>
    <scope>NUCLEOTIDE SEQUENCE [LARGE SCALE GENOMIC DNA]</scope>
    <source>
        <strain evidence="4 5">A4</strain>
    </source>
</reference>
<sequence length="507" mass="58027">MGSLQWKLEQRFCPSIDSTLIAAIVGDYPDFDSCFEILSSLEEEADAERDFENEISSGNSSSNLRNSSSGEPGDGSTTSIEYSTYSPSVEDELDYYSSAYTTDYEDYEYPKGNTEFLKNMFPMIPESRVNNLLREKDNNVEMVVDVILNEMYLQTEQDDDFSYSRSTSTLISNSDADNSLLTDVRNKYRKKKRRKSQRKQNIIFQNNGHRPNSNNSSSSSSSSSSSTSSYWTSSRNPESRNELIDDNKLCQLMEIFPNHNFESIKQTLVNCNGEVQNATEILSSGDLNDSKKQIKVIKLISHTGEHQDTHLQNKERRGSITNDSNSYEMPTNKIYDDDEIEDYEDDHDPDHCQEEASKCFKKRDESFKKAAQSYRRGQGSVASYHSEEGWRFDAEMKKWKLRAARSLVKKHSEKTQYEYVLDLHGCFVTEAIIIVKEWLNDWYPKRTRSASQMKPSQMKPLKIITGKGNHSPNGVAKLPNAINKFLIGDNWNITKHTGHVLVHGLKK</sequence>
<comment type="caution">
    <text evidence="4">The sequence shown here is derived from an EMBL/GenBank/DDBJ whole genome shotgun (WGS) entry which is preliminary data.</text>
</comment>
<dbReference type="VEuPathDB" id="FungiDB:RhiirFUN_011898"/>
<dbReference type="InterPro" id="IPR009060">
    <property type="entry name" value="UBA-like_sf"/>
</dbReference>
<dbReference type="GO" id="GO:0043130">
    <property type="term" value="F:ubiquitin binding"/>
    <property type="evidence" value="ECO:0007669"/>
    <property type="project" value="InterPro"/>
</dbReference>
<dbReference type="InterPro" id="IPR002625">
    <property type="entry name" value="Smr_dom"/>
</dbReference>
<dbReference type="PANTHER" id="PTHR46535">
    <property type="entry name" value="NEDD4-BINDING PROTEIN 2"/>
    <property type="match status" value="1"/>
</dbReference>
<proteinExistence type="predicted"/>
<feature type="domain" description="CUE" evidence="3">
    <location>
        <begin position="109"/>
        <end position="155"/>
    </location>
</feature>
<dbReference type="Gene3D" id="3.30.1370.110">
    <property type="match status" value="1"/>
</dbReference>
<dbReference type="GO" id="GO:0005634">
    <property type="term" value="C:nucleus"/>
    <property type="evidence" value="ECO:0007669"/>
    <property type="project" value="TreeGrafter"/>
</dbReference>
<dbReference type="Pfam" id="PF02845">
    <property type="entry name" value="CUE"/>
    <property type="match status" value="1"/>
</dbReference>
<dbReference type="InterPro" id="IPR052772">
    <property type="entry name" value="Endo/PolyKinase_Domain-Protein"/>
</dbReference>
<dbReference type="SUPFAM" id="SSF46934">
    <property type="entry name" value="UBA-like"/>
    <property type="match status" value="1"/>
</dbReference>
<feature type="compositionally biased region" description="Polar residues" evidence="1">
    <location>
        <begin position="75"/>
        <end position="84"/>
    </location>
</feature>
<gene>
    <name evidence="4" type="ORF">RhiirA4_415469</name>
</gene>
<feature type="compositionally biased region" description="Low complexity" evidence="1">
    <location>
        <begin position="212"/>
        <end position="234"/>
    </location>
</feature>
<dbReference type="VEuPathDB" id="FungiDB:RhiirA1_421527"/>
<dbReference type="Pfam" id="PF08590">
    <property type="entry name" value="DUF1771"/>
    <property type="match status" value="1"/>
</dbReference>
<evidence type="ECO:0000313" key="5">
    <source>
        <dbReference type="Proteomes" id="UP000234323"/>
    </source>
</evidence>
<dbReference type="InterPro" id="IPR013899">
    <property type="entry name" value="DUF1771"/>
</dbReference>
<feature type="compositionally biased region" description="Polar residues" evidence="1">
    <location>
        <begin position="200"/>
        <end position="211"/>
    </location>
</feature>
<dbReference type="SMART" id="SM00463">
    <property type="entry name" value="SMR"/>
    <property type="match status" value="1"/>
</dbReference>
<evidence type="ECO:0000259" key="3">
    <source>
        <dbReference type="PROSITE" id="PS51140"/>
    </source>
</evidence>
<feature type="domain" description="CUE" evidence="3">
    <location>
        <begin position="244"/>
        <end position="287"/>
    </location>
</feature>
<accession>A0A2I1G010</accession>
<protein>
    <recommendedName>
        <fullName evidence="6">Smr domain-containing protein</fullName>
    </recommendedName>
</protein>
<dbReference type="CDD" id="cd14279">
    <property type="entry name" value="CUE"/>
    <property type="match status" value="2"/>
</dbReference>
<evidence type="ECO:0000259" key="2">
    <source>
        <dbReference type="PROSITE" id="PS50828"/>
    </source>
</evidence>
<feature type="compositionally biased region" description="Basic and acidic residues" evidence="1">
    <location>
        <begin position="305"/>
        <end position="318"/>
    </location>
</feature>
<organism evidence="4 5">
    <name type="scientific">Rhizophagus irregularis</name>
    <dbReference type="NCBI Taxonomy" id="588596"/>
    <lineage>
        <taxon>Eukaryota</taxon>
        <taxon>Fungi</taxon>
        <taxon>Fungi incertae sedis</taxon>
        <taxon>Mucoromycota</taxon>
        <taxon>Glomeromycotina</taxon>
        <taxon>Glomeromycetes</taxon>
        <taxon>Glomerales</taxon>
        <taxon>Glomeraceae</taxon>
        <taxon>Rhizophagus</taxon>
    </lineage>
</organism>
<dbReference type="AlphaFoldDB" id="A0A2I1G010"/>
<feature type="region of interest" description="Disordered" evidence="1">
    <location>
        <begin position="46"/>
        <end position="84"/>
    </location>
</feature>
<feature type="compositionally biased region" description="Basic residues" evidence="1">
    <location>
        <begin position="188"/>
        <end position="198"/>
    </location>
</feature>
<dbReference type="OrthoDB" id="3231855at2759"/>
<name>A0A2I1G010_9GLOM</name>
<dbReference type="Proteomes" id="UP000234323">
    <property type="component" value="Unassembled WGS sequence"/>
</dbReference>
<feature type="region of interest" description="Disordered" evidence="1">
    <location>
        <begin position="188"/>
        <end position="240"/>
    </location>
</feature>
<feature type="compositionally biased region" description="Polar residues" evidence="1">
    <location>
        <begin position="319"/>
        <end position="329"/>
    </location>
</feature>
<keyword evidence="5" id="KW-1185">Reference proteome</keyword>
<dbReference type="EMBL" id="LLXI01000084">
    <property type="protein sequence ID" value="PKY39964.1"/>
    <property type="molecule type" value="Genomic_DNA"/>
</dbReference>
<evidence type="ECO:0000256" key="1">
    <source>
        <dbReference type="SAM" id="MobiDB-lite"/>
    </source>
</evidence>
<dbReference type="SMART" id="SM01162">
    <property type="entry name" value="DUF1771"/>
    <property type="match status" value="1"/>
</dbReference>
<dbReference type="PROSITE" id="PS51140">
    <property type="entry name" value="CUE"/>
    <property type="match status" value="2"/>
</dbReference>
<evidence type="ECO:0008006" key="6">
    <source>
        <dbReference type="Google" id="ProtNLM"/>
    </source>
</evidence>